<dbReference type="PANTHER" id="PTHR33231:SF1">
    <property type="entry name" value="30S RIBOSOMAL PROTEIN"/>
    <property type="match status" value="1"/>
</dbReference>
<dbReference type="AlphaFoldDB" id="M2U7S3"/>
<gene>
    <name evidence="6" type="ORF">C725_1020</name>
</gene>
<keyword evidence="7" id="KW-1185">Reference proteome</keyword>
<dbReference type="RefSeq" id="WP_008600572.1">
    <property type="nucleotide sequence ID" value="NZ_AMRV01000002.1"/>
</dbReference>
<dbReference type="OrthoDB" id="9794975at2"/>
<dbReference type="GO" id="GO:0045900">
    <property type="term" value="P:negative regulation of translational elongation"/>
    <property type="evidence" value="ECO:0007669"/>
    <property type="project" value="TreeGrafter"/>
</dbReference>
<dbReference type="Gene3D" id="3.30.160.100">
    <property type="entry name" value="Ribosome hibernation promotion factor-like"/>
    <property type="match status" value="1"/>
</dbReference>
<dbReference type="Pfam" id="PF02482">
    <property type="entry name" value="Ribosomal_S30AE"/>
    <property type="match status" value="1"/>
</dbReference>
<dbReference type="InterPro" id="IPR038416">
    <property type="entry name" value="Ribosom_S30AE_C_sf"/>
</dbReference>
<dbReference type="NCBIfam" id="TIGR00741">
    <property type="entry name" value="yfiA"/>
    <property type="match status" value="1"/>
</dbReference>
<dbReference type="GO" id="GO:0022627">
    <property type="term" value="C:cytosolic small ribosomal subunit"/>
    <property type="evidence" value="ECO:0007669"/>
    <property type="project" value="TreeGrafter"/>
</dbReference>
<dbReference type="PANTHER" id="PTHR33231">
    <property type="entry name" value="30S RIBOSOMAL PROTEIN"/>
    <property type="match status" value="1"/>
</dbReference>
<evidence type="ECO:0000259" key="5">
    <source>
        <dbReference type="Pfam" id="PF16321"/>
    </source>
</evidence>
<dbReference type="InterPro" id="IPR003489">
    <property type="entry name" value="RHF/RaiA"/>
</dbReference>
<evidence type="ECO:0000313" key="7">
    <source>
        <dbReference type="Proteomes" id="UP000011717"/>
    </source>
</evidence>
<feature type="domain" description="Sigma 54 modulation/S30EA ribosomal protein C-terminal" evidence="5">
    <location>
        <begin position="132"/>
        <end position="185"/>
    </location>
</feature>
<comment type="subunit">
    <text evidence="2">Associates exclusively with 100S ribosomes, which are dimers of 70S ribosomes.</text>
</comment>
<dbReference type="Gene3D" id="3.30.505.50">
    <property type="entry name" value="Sigma 54 modulation/S30EA ribosomal protein, C-terminal domain"/>
    <property type="match status" value="1"/>
</dbReference>
<dbReference type="PATRIC" id="fig|1234595.3.peg.1021"/>
<dbReference type="GO" id="GO:0043024">
    <property type="term" value="F:ribosomal small subunit binding"/>
    <property type="evidence" value="ECO:0007669"/>
    <property type="project" value="TreeGrafter"/>
</dbReference>
<dbReference type="CDD" id="cd00552">
    <property type="entry name" value="RaiA"/>
    <property type="match status" value="1"/>
</dbReference>
<dbReference type="EMBL" id="AMRV01000002">
    <property type="protein sequence ID" value="EMD84048.1"/>
    <property type="molecule type" value="Genomic_DNA"/>
</dbReference>
<dbReference type="InterPro" id="IPR036567">
    <property type="entry name" value="RHF-like"/>
</dbReference>
<dbReference type="SUPFAM" id="SSF69754">
    <property type="entry name" value="Ribosome binding protein Y (YfiA homologue)"/>
    <property type="match status" value="1"/>
</dbReference>
<accession>M2U7S3</accession>
<reference evidence="6 7" key="1">
    <citation type="journal article" date="2013" name="Genome Announc.">
        <title>Draft Genome Sequence of Strain JLT2015T, Belonging to the Family Sphingomonadaceae of the Alphaproteobacteria.</title>
        <authorList>
            <person name="Tang K."/>
            <person name="Liu K."/>
            <person name="Li S."/>
            <person name="Jiao N."/>
        </authorList>
    </citation>
    <scope>NUCLEOTIDE SEQUENCE [LARGE SCALE GENOMIC DNA]</scope>
    <source>
        <strain evidence="6 7">JLT2015</strain>
    </source>
</reference>
<sequence length="191" mass="20982">MDIRVSGHQLDVGAALTTHAETRLGDMAEKFSVGVTGATATLAPGPHEHEFDCSIVIQLSQGLVMKSNAKVHGEARAAFDSAADKIEKQLRRYKRKLTDRERRGANGVQMESTYRVLQQEADQEAEVAEDSAPLIIADMPDHIPEVSVSDAVMLLDLRHTNALMFKNGQTGAFNMVYRREDGHVGWVEPGK</sequence>
<evidence type="ECO:0000256" key="4">
    <source>
        <dbReference type="SAM" id="Coils"/>
    </source>
</evidence>
<evidence type="ECO:0000313" key="6">
    <source>
        <dbReference type="EMBL" id="EMD84048.1"/>
    </source>
</evidence>
<proteinExistence type="predicted"/>
<organism evidence="6 7">
    <name type="scientific">Pacificimonas flava</name>
    <dbReference type="NCBI Taxonomy" id="1234595"/>
    <lineage>
        <taxon>Bacteria</taxon>
        <taxon>Pseudomonadati</taxon>
        <taxon>Pseudomonadota</taxon>
        <taxon>Alphaproteobacteria</taxon>
        <taxon>Sphingomonadales</taxon>
        <taxon>Sphingosinicellaceae</taxon>
        <taxon>Pacificimonas</taxon>
    </lineage>
</organism>
<evidence type="ECO:0000256" key="3">
    <source>
        <dbReference type="ARBA" id="ARBA00041148"/>
    </source>
</evidence>
<protein>
    <recommendedName>
        <fullName evidence="3">Ribosome hibernation promoting factor</fullName>
    </recommendedName>
</protein>
<keyword evidence="1" id="KW-0810">Translation regulation</keyword>
<dbReference type="InterPro" id="IPR050574">
    <property type="entry name" value="HPF/YfiA_ribosome-assoc"/>
</dbReference>
<keyword evidence="4" id="KW-0175">Coiled coil</keyword>
<evidence type="ECO:0000256" key="1">
    <source>
        <dbReference type="ARBA" id="ARBA00022845"/>
    </source>
</evidence>
<feature type="coiled-coil region" evidence="4">
    <location>
        <begin position="76"/>
        <end position="103"/>
    </location>
</feature>
<evidence type="ECO:0000256" key="2">
    <source>
        <dbReference type="ARBA" id="ARBA00038695"/>
    </source>
</evidence>
<dbReference type="Pfam" id="PF16321">
    <property type="entry name" value="Ribosom_S30AE_C"/>
    <property type="match status" value="1"/>
</dbReference>
<dbReference type="Proteomes" id="UP000011717">
    <property type="component" value="Unassembled WGS sequence"/>
</dbReference>
<dbReference type="InterPro" id="IPR032528">
    <property type="entry name" value="Ribosom_S30AE_C"/>
</dbReference>
<name>M2U7S3_9SPHN</name>
<comment type="caution">
    <text evidence="6">The sequence shown here is derived from an EMBL/GenBank/DDBJ whole genome shotgun (WGS) entry which is preliminary data.</text>
</comment>